<evidence type="ECO:0000256" key="1">
    <source>
        <dbReference type="ARBA" id="ARBA00023224"/>
    </source>
</evidence>
<reference evidence="5 6" key="2">
    <citation type="submission" date="2016-08" db="EMBL/GenBank/DDBJ databases">
        <title>Orenia metallireducens sp. nov. strain Z6, a Novel Metal-reducing Firmicute from the Deep Subsurface.</title>
        <authorList>
            <person name="Maxim B.I."/>
            <person name="Kenneth K."/>
            <person name="Flynn T.M."/>
            <person name="Oloughlin E.J."/>
            <person name="Locke R.A."/>
            <person name="Weber J.R."/>
            <person name="Egan S.M."/>
            <person name="Mackie R.I."/>
            <person name="Cann I.K."/>
        </authorList>
    </citation>
    <scope>NUCLEOTIDE SEQUENCE [LARGE SCALE GENOMIC DNA]</scope>
    <source>
        <strain evidence="5 6">Z6</strain>
    </source>
</reference>
<evidence type="ECO:0000313" key="5">
    <source>
        <dbReference type="EMBL" id="OCL27730.1"/>
    </source>
</evidence>
<keyword evidence="1 3" id="KW-0807">Transducer</keyword>
<dbReference type="AlphaFoldDB" id="A0A1C0ABI7"/>
<evidence type="ECO:0000256" key="2">
    <source>
        <dbReference type="ARBA" id="ARBA00029447"/>
    </source>
</evidence>
<dbReference type="PANTHER" id="PTHR32089">
    <property type="entry name" value="METHYL-ACCEPTING CHEMOTAXIS PROTEIN MCPB"/>
    <property type="match status" value="1"/>
</dbReference>
<dbReference type="PANTHER" id="PTHR32089:SF112">
    <property type="entry name" value="LYSOZYME-LIKE PROTEIN-RELATED"/>
    <property type="match status" value="1"/>
</dbReference>
<evidence type="ECO:0000313" key="6">
    <source>
        <dbReference type="Proteomes" id="UP000093514"/>
    </source>
</evidence>
<dbReference type="GO" id="GO:0016020">
    <property type="term" value="C:membrane"/>
    <property type="evidence" value="ECO:0007669"/>
    <property type="project" value="InterPro"/>
</dbReference>
<reference evidence="6" key="1">
    <citation type="submission" date="2016-07" db="EMBL/GenBank/DDBJ databases">
        <authorList>
            <person name="Florea S."/>
            <person name="Webb J.S."/>
            <person name="Jaromczyk J."/>
            <person name="Schardl C.L."/>
        </authorList>
    </citation>
    <scope>NUCLEOTIDE SEQUENCE [LARGE SCALE GENOMIC DNA]</scope>
    <source>
        <strain evidence="6">Z6</strain>
    </source>
</reference>
<keyword evidence="6" id="KW-1185">Reference proteome</keyword>
<dbReference type="InterPro" id="IPR004089">
    <property type="entry name" value="MCPsignal_dom"/>
</dbReference>
<dbReference type="InterPro" id="IPR004090">
    <property type="entry name" value="Chemotax_Me-accpt_rcpt"/>
</dbReference>
<organism evidence="5 6">
    <name type="scientific">Orenia metallireducens</name>
    <dbReference type="NCBI Taxonomy" id="1413210"/>
    <lineage>
        <taxon>Bacteria</taxon>
        <taxon>Bacillati</taxon>
        <taxon>Bacillota</taxon>
        <taxon>Clostridia</taxon>
        <taxon>Halanaerobiales</taxon>
        <taxon>Halobacteroidaceae</taxon>
        <taxon>Orenia</taxon>
    </lineage>
</organism>
<dbReference type="OrthoDB" id="9762005at2"/>
<dbReference type="PRINTS" id="PR00260">
    <property type="entry name" value="CHEMTRNSDUCR"/>
</dbReference>
<comment type="similarity">
    <text evidence="2">Belongs to the methyl-accepting chemotaxis (MCP) protein family.</text>
</comment>
<dbReference type="SUPFAM" id="SSF58104">
    <property type="entry name" value="Methyl-accepting chemotaxis protein (MCP) signaling domain"/>
    <property type="match status" value="1"/>
</dbReference>
<dbReference type="GO" id="GO:0004888">
    <property type="term" value="F:transmembrane signaling receptor activity"/>
    <property type="evidence" value="ECO:0007669"/>
    <property type="project" value="InterPro"/>
</dbReference>
<dbReference type="GO" id="GO:0006935">
    <property type="term" value="P:chemotaxis"/>
    <property type="evidence" value="ECO:0007669"/>
    <property type="project" value="InterPro"/>
</dbReference>
<dbReference type="Gene3D" id="1.10.287.950">
    <property type="entry name" value="Methyl-accepting chemotaxis protein"/>
    <property type="match status" value="1"/>
</dbReference>
<protein>
    <recommendedName>
        <fullName evidence="4">Methyl-accepting transducer domain-containing protein</fullName>
    </recommendedName>
</protein>
<evidence type="ECO:0000259" key="4">
    <source>
        <dbReference type="PROSITE" id="PS50111"/>
    </source>
</evidence>
<dbReference type="EMBL" id="LWDV01000007">
    <property type="protein sequence ID" value="OCL27730.1"/>
    <property type="molecule type" value="Genomic_DNA"/>
</dbReference>
<dbReference type="GO" id="GO:0007165">
    <property type="term" value="P:signal transduction"/>
    <property type="evidence" value="ECO:0007669"/>
    <property type="project" value="UniProtKB-KW"/>
</dbReference>
<name>A0A1C0ABI7_9FIRM</name>
<accession>A0A1C0ABI7</accession>
<dbReference type="Proteomes" id="UP000093514">
    <property type="component" value="Unassembled WGS sequence"/>
</dbReference>
<proteinExistence type="inferred from homology"/>
<gene>
    <name evidence="5" type="ORF">U472_04040</name>
</gene>
<dbReference type="Pfam" id="PF00015">
    <property type="entry name" value="MCPsignal"/>
    <property type="match status" value="1"/>
</dbReference>
<feature type="domain" description="Methyl-accepting transducer" evidence="4">
    <location>
        <begin position="1"/>
        <end position="174"/>
    </location>
</feature>
<sequence>MINRMKISAQDVSGIIFALGENSKEIDEIVNLIGNIAEQTNLLALNAAIEAARAGEYGRGFAVVADEIRELAEESSVATSNIAKLIRNIQNQVDKAVEQMKNSEGVVSDSVESIEETVDRFKDIKEIALELSQVIQSVTFNIDSMNHKSHDIKNAIDNMASVTEEFAANTEEVSASSQQQSAITQEIISSSQELAIMSTDLSKLVDRFKF</sequence>
<dbReference type="SMART" id="SM00283">
    <property type="entry name" value="MA"/>
    <property type="match status" value="1"/>
</dbReference>
<dbReference type="PROSITE" id="PS50111">
    <property type="entry name" value="CHEMOTAXIS_TRANSDUC_2"/>
    <property type="match status" value="1"/>
</dbReference>
<evidence type="ECO:0000256" key="3">
    <source>
        <dbReference type="PROSITE-ProRule" id="PRU00284"/>
    </source>
</evidence>
<comment type="caution">
    <text evidence="5">The sequence shown here is derived from an EMBL/GenBank/DDBJ whole genome shotgun (WGS) entry which is preliminary data.</text>
</comment>